<evidence type="ECO:0000313" key="11">
    <source>
        <dbReference type="EMBL" id="QUN00497.1"/>
    </source>
</evidence>
<dbReference type="GO" id="GO:0004497">
    <property type="term" value="F:monooxygenase activity"/>
    <property type="evidence" value="ECO:0007669"/>
    <property type="project" value="UniProtKB-KW"/>
</dbReference>
<evidence type="ECO:0000256" key="5">
    <source>
        <dbReference type="ARBA" id="ARBA00023002"/>
    </source>
</evidence>
<dbReference type="CDD" id="cd11072">
    <property type="entry name" value="CYP71-like"/>
    <property type="match status" value="1"/>
</dbReference>
<dbReference type="InterPro" id="IPR017972">
    <property type="entry name" value="Cyt_P450_CS"/>
</dbReference>
<keyword evidence="10" id="KW-0472">Membrane</keyword>
<evidence type="ECO:0000256" key="10">
    <source>
        <dbReference type="SAM" id="Phobius"/>
    </source>
</evidence>
<evidence type="ECO:0000256" key="2">
    <source>
        <dbReference type="ARBA" id="ARBA00010617"/>
    </source>
</evidence>
<dbReference type="AlphaFoldDB" id="A0A8T8L8A2"/>
<protein>
    <submittedName>
        <fullName evidence="11">Cytochrome P450 71B124</fullName>
    </submittedName>
</protein>
<keyword evidence="4 8" id="KW-0479">Metal-binding</keyword>
<dbReference type="PRINTS" id="PR00463">
    <property type="entry name" value="EP450I"/>
</dbReference>
<keyword evidence="10" id="KW-1133">Transmembrane helix</keyword>
<dbReference type="PANTHER" id="PTHR47955">
    <property type="entry name" value="CYTOCHROME P450 FAMILY 71 PROTEIN"/>
    <property type="match status" value="1"/>
</dbReference>
<dbReference type="PANTHER" id="PTHR47955:SF19">
    <property type="entry name" value="CYTOCHROME P450 71A9-LIKE ISOFORM X1"/>
    <property type="match status" value="1"/>
</dbReference>
<feature type="transmembrane region" description="Helical" evidence="10">
    <location>
        <begin position="299"/>
        <end position="320"/>
    </location>
</feature>
<keyword evidence="5 9" id="KW-0560">Oxidoreductase</keyword>
<evidence type="ECO:0000256" key="9">
    <source>
        <dbReference type="RuleBase" id="RU000461"/>
    </source>
</evidence>
<dbReference type="FunFam" id="1.10.630.10:FF:000011">
    <property type="entry name" value="Cytochrome P450 83B1"/>
    <property type="match status" value="1"/>
</dbReference>
<dbReference type="GO" id="GO:0016705">
    <property type="term" value="F:oxidoreductase activity, acting on paired donors, with incorporation or reduction of molecular oxygen"/>
    <property type="evidence" value="ECO:0007669"/>
    <property type="project" value="InterPro"/>
</dbReference>
<dbReference type="PRINTS" id="PR00385">
    <property type="entry name" value="P450"/>
</dbReference>
<comment type="cofactor">
    <cofactor evidence="1 8">
        <name>heme</name>
        <dbReference type="ChEBI" id="CHEBI:30413"/>
    </cofactor>
</comment>
<proteinExistence type="evidence at transcript level"/>
<evidence type="ECO:0000256" key="4">
    <source>
        <dbReference type="ARBA" id="ARBA00022723"/>
    </source>
</evidence>
<dbReference type="Pfam" id="PF00067">
    <property type="entry name" value="p450"/>
    <property type="match status" value="1"/>
</dbReference>
<dbReference type="PROSITE" id="PS00086">
    <property type="entry name" value="CYTOCHROME_P450"/>
    <property type="match status" value="1"/>
</dbReference>
<evidence type="ECO:0000256" key="6">
    <source>
        <dbReference type="ARBA" id="ARBA00023004"/>
    </source>
</evidence>
<organism evidence="11">
    <name type="scientific">Tripterygium wilfordii</name>
    <name type="common">Thunder God vine</name>
    <dbReference type="NCBI Taxonomy" id="458696"/>
    <lineage>
        <taxon>Eukaryota</taxon>
        <taxon>Viridiplantae</taxon>
        <taxon>Streptophyta</taxon>
        <taxon>Embryophyta</taxon>
        <taxon>Tracheophyta</taxon>
        <taxon>Spermatophyta</taxon>
        <taxon>Magnoliopsida</taxon>
        <taxon>eudicotyledons</taxon>
        <taxon>Gunneridae</taxon>
        <taxon>Pentapetalae</taxon>
        <taxon>rosids</taxon>
        <taxon>fabids</taxon>
        <taxon>Celastrales</taxon>
        <taxon>Celastraceae</taxon>
        <taxon>Tripterygium</taxon>
    </lineage>
</organism>
<keyword evidence="10" id="KW-0812">Transmembrane</keyword>
<evidence type="ECO:0000256" key="3">
    <source>
        <dbReference type="ARBA" id="ARBA00022617"/>
    </source>
</evidence>
<dbReference type="EMBL" id="MN738172">
    <property type="protein sequence ID" value="QUN00497.1"/>
    <property type="molecule type" value="mRNA"/>
</dbReference>
<keyword evidence="6 8" id="KW-0408">Iron</keyword>
<keyword evidence="7 9" id="KW-0503">Monooxygenase</keyword>
<dbReference type="InterPro" id="IPR002401">
    <property type="entry name" value="Cyt_P450_E_grp-I"/>
</dbReference>
<accession>A0A8T8L8A2</accession>
<evidence type="ECO:0000256" key="1">
    <source>
        <dbReference type="ARBA" id="ARBA00001971"/>
    </source>
</evidence>
<dbReference type="InterPro" id="IPR036396">
    <property type="entry name" value="Cyt_P450_sf"/>
</dbReference>
<feature type="binding site" description="axial binding residue" evidence="8">
    <location>
        <position position="445"/>
    </location>
    <ligand>
        <name>heme</name>
        <dbReference type="ChEBI" id="CHEBI:30413"/>
    </ligand>
    <ligandPart>
        <name>Fe</name>
        <dbReference type="ChEBI" id="CHEBI:18248"/>
    </ligandPart>
</feature>
<comment type="similarity">
    <text evidence="2 9">Belongs to the cytochrome P450 family.</text>
</comment>
<reference evidence="11" key="1">
    <citation type="submission" date="2019-11" db="EMBL/GenBank/DDBJ databases">
        <authorList>
            <person name="Zhou J.W."/>
        </authorList>
    </citation>
    <scope>NUCLEOTIDE SEQUENCE</scope>
</reference>
<feature type="transmembrane region" description="Helical" evidence="10">
    <location>
        <begin position="6"/>
        <end position="24"/>
    </location>
</feature>
<evidence type="ECO:0000256" key="7">
    <source>
        <dbReference type="ARBA" id="ARBA00023033"/>
    </source>
</evidence>
<dbReference type="SUPFAM" id="SSF48264">
    <property type="entry name" value="Cytochrome P450"/>
    <property type="match status" value="1"/>
</dbReference>
<dbReference type="InterPro" id="IPR001128">
    <property type="entry name" value="Cyt_P450"/>
</dbReference>
<dbReference type="Gene3D" id="1.10.630.10">
    <property type="entry name" value="Cytochrome P450"/>
    <property type="match status" value="1"/>
</dbReference>
<name>A0A8T8L8A2_TRIWF</name>
<evidence type="ECO:0000256" key="8">
    <source>
        <dbReference type="PIRSR" id="PIRSR602401-1"/>
    </source>
</evidence>
<keyword evidence="3 8" id="KW-0349">Heme</keyword>
<dbReference type="GO" id="GO:0005506">
    <property type="term" value="F:iron ion binding"/>
    <property type="evidence" value="ECO:0007669"/>
    <property type="project" value="InterPro"/>
</dbReference>
<sequence>MALHTLGIWLWLPLILLCPLLLLLRKKTREKNQLPPSPPKLPILGNLLQLGALPHQSLWQLSKKYGPVMSVQLGYLPAVIISSADAAREVLKTHDLACCSRPPFVGAGRLTYNYSDMAFAPYGDYWRQLRKICVLELFSLKRVRSFQSIREEEVATLMNSIFQSATSSTPVDLNQKLFSLTASIIFRIAFGRSFKGSTLHHDKFHEMVHEIEAIMGGFSAEEYFPYVGWIIDRLTGRKAWIDRVFHKMDSFFEQVIEDRIESGSAEKDQEDIVDSMLRLQRDQTEQWTISLTRESIKGVLLNVFLGGIDTGALTVIWAIAELIRKPELMRKAQGEVRNYIGNKGRVSEGDTENLPYLNMIIKETLRLHPPAPLMLPREVMSHFKINDYNIYPKTFLQVNAWGIGRDPNYWKEPEEFIPERFEDGSIDFKGQNFEFLPFGAGRRICPGINMGTTTVELALANLLYCFDWKLPNGLEEEALNMEESVGRSLTVSKKTGLTLVPVNYLESLPVENKS</sequence>
<dbReference type="GO" id="GO:0020037">
    <property type="term" value="F:heme binding"/>
    <property type="evidence" value="ECO:0007669"/>
    <property type="project" value="InterPro"/>
</dbReference>